<gene>
    <name evidence="3" type="ORF">GCM10009799_44280</name>
</gene>
<proteinExistence type="predicted"/>
<dbReference type="SUPFAM" id="SSF55166">
    <property type="entry name" value="Hedgehog/DD-peptidase"/>
    <property type="match status" value="1"/>
</dbReference>
<sequence>MPFILDPTRRKKRVTRIETPTVVENPSVLRAPRWMRARTAQAVMVAVAMALFVVPGADVAMAPVSAPAHADDDLDTLKEQADKAKKELEKATDKYTKREKALEKAQDKLVATLHDLQQTELKLADLREPLADLASSLYKRPDGGTLALMASGTLDEDLETEAYVVKLSDNNEALMEEANKLRSKQASLTSDAQELQASNQLERVELKDELEKLKKKSKESTDKLMKELEDRGLSVDAYMAGVECDPSKGEAASGYPNGLLPKDALCALYEDGHYLRADAAVDFLKMNEAYQERFGKSMCLTSSYRDLANQHRVYAEQPPGNAAVPGTSNHGWGLAVDLCGGVQNQGSAPFNWLEQNSQRFGWYHPQWAYSSPFEPWHWEYKAAKGQ</sequence>
<dbReference type="InterPro" id="IPR003709">
    <property type="entry name" value="VanY-like_core_dom"/>
</dbReference>
<reference evidence="3 4" key="1">
    <citation type="journal article" date="2019" name="Int. J. Syst. Evol. Microbiol.">
        <title>The Global Catalogue of Microorganisms (GCM) 10K type strain sequencing project: providing services to taxonomists for standard genome sequencing and annotation.</title>
        <authorList>
            <consortium name="The Broad Institute Genomics Platform"/>
            <consortium name="The Broad Institute Genome Sequencing Center for Infectious Disease"/>
            <person name="Wu L."/>
            <person name="Ma J."/>
        </authorList>
    </citation>
    <scope>NUCLEOTIDE SEQUENCE [LARGE SCALE GENOMIC DNA]</scope>
    <source>
        <strain evidence="3 4">JCM 15313</strain>
    </source>
</reference>
<organism evidence="3 4">
    <name type="scientific">Nocardiopsis rhodophaea</name>
    <dbReference type="NCBI Taxonomy" id="280238"/>
    <lineage>
        <taxon>Bacteria</taxon>
        <taxon>Bacillati</taxon>
        <taxon>Actinomycetota</taxon>
        <taxon>Actinomycetes</taxon>
        <taxon>Streptosporangiales</taxon>
        <taxon>Nocardiopsidaceae</taxon>
        <taxon>Nocardiopsis</taxon>
    </lineage>
</organism>
<evidence type="ECO:0000313" key="4">
    <source>
        <dbReference type="Proteomes" id="UP001501585"/>
    </source>
</evidence>
<dbReference type="Proteomes" id="UP001501585">
    <property type="component" value="Unassembled WGS sequence"/>
</dbReference>
<feature type="domain" description="D-alanyl-D-alanine carboxypeptidase-like core" evidence="2">
    <location>
        <begin position="273"/>
        <end position="381"/>
    </location>
</feature>
<evidence type="ECO:0000259" key="2">
    <source>
        <dbReference type="Pfam" id="PF02557"/>
    </source>
</evidence>
<protein>
    <recommendedName>
        <fullName evidence="2">D-alanyl-D-alanine carboxypeptidase-like core domain-containing protein</fullName>
    </recommendedName>
</protein>
<name>A0ABN2TK26_9ACTN</name>
<dbReference type="InterPro" id="IPR009045">
    <property type="entry name" value="Zn_M74/Hedgehog-like"/>
</dbReference>
<keyword evidence="1" id="KW-0175">Coiled coil</keyword>
<dbReference type="EMBL" id="BAAAPC010000022">
    <property type="protein sequence ID" value="GAA2011174.1"/>
    <property type="molecule type" value="Genomic_DNA"/>
</dbReference>
<dbReference type="Gene3D" id="6.10.250.3150">
    <property type="match status" value="1"/>
</dbReference>
<feature type="coiled-coil region" evidence="1">
    <location>
        <begin position="164"/>
        <end position="230"/>
    </location>
</feature>
<feature type="coiled-coil region" evidence="1">
    <location>
        <begin position="74"/>
        <end position="122"/>
    </location>
</feature>
<accession>A0ABN2TK26</accession>
<dbReference type="PANTHER" id="PTHR34385:SF1">
    <property type="entry name" value="PEPTIDOGLYCAN L-ALANYL-D-GLUTAMATE ENDOPEPTIDASE CWLK"/>
    <property type="match status" value="1"/>
</dbReference>
<dbReference type="RefSeq" id="WP_425573556.1">
    <property type="nucleotide sequence ID" value="NZ_BAAAPC010000022.1"/>
</dbReference>
<evidence type="ECO:0000313" key="3">
    <source>
        <dbReference type="EMBL" id="GAA2011174.1"/>
    </source>
</evidence>
<evidence type="ECO:0000256" key="1">
    <source>
        <dbReference type="SAM" id="Coils"/>
    </source>
</evidence>
<dbReference type="InterPro" id="IPR052179">
    <property type="entry name" value="DD-CPase-like"/>
</dbReference>
<dbReference type="Pfam" id="PF02557">
    <property type="entry name" value="VanY"/>
    <property type="match status" value="1"/>
</dbReference>
<keyword evidence="4" id="KW-1185">Reference proteome</keyword>
<dbReference type="CDD" id="cd14814">
    <property type="entry name" value="Peptidase_M15"/>
    <property type="match status" value="1"/>
</dbReference>
<dbReference type="Gene3D" id="3.30.1380.10">
    <property type="match status" value="1"/>
</dbReference>
<dbReference type="PANTHER" id="PTHR34385">
    <property type="entry name" value="D-ALANYL-D-ALANINE CARBOXYPEPTIDASE"/>
    <property type="match status" value="1"/>
</dbReference>
<comment type="caution">
    <text evidence="3">The sequence shown here is derived from an EMBL/GenBank/DDBJ whole genome shotgun (WGS) entry which is preliminary data.</text>
</comment>